<feature type="compositionally biased region" description="Basic and acidic residues" evidence="1">
    <location>
        <begin position="21"/>
        <end position="31"/>
    </location>
</feature>
<dbReference type="SUPFAM" id="SSF52743">
    <property type="entry name" value="Subtilisin-like"/>
    <property type="match status" value="1"/>
</dbReference>
<proteinExistence type="predicted"/>
<reference evidence="2 3" key="1">
    <citation type="submission" date="2024-10" db="EMBL/GenBank/DDBJ databases">
        <title>The Natural Products Discovery Center: Release of the First 8490 Sequenced Strains for Exploring Actinobacteria Biosynthetic Diversity.</title>
        <authorList>
            <person name="Kalkreuter E."/>
            <person name="Kautsar S.A."/>
            <person name="Yang D."/>
            <person name="Bader C.D."/>
            <person name="Teijaro C.N."/>
            <person name="Fluegel L."/>
            <person name="Davis C.M."/>
            <person name="Simpson J.R."/>
            <person name="Lauterbach L."/>
            <person name="Steele A.D."/>
            <person name="Gui C."/>
            <person name="Meng S."/>
            <person name="Li G."/>
            <person name="Viehrig K."/>
            <person name="Ye F."/>
            <person name="Su P."/>
            <person name="Kiefer A.F."/>
            <person name="Nichols A."/>
            <person name="Cepeda A.J."/>
            <person name="Yan W."/>
            <person name="Fan B."/>
            <person name="Jiang Y."/>
            <person name="Adhikari A."/>
            <person name="Zheng C.-J."/>
            <person name="Schuster L."/>
            <person name="Cowan T.M."/>
            <person name="Smanski M.J."/>
            <person name="Chevrette M.G."/>
            <person name="De Carvalho L.P.S."/>
            <person name="Shen B."/>
        </authorList>
    </citation>
    <scope>NUCLEOTIDE SEQUENCE [LARGE SCALE GENOMIC DNA]</scope>
    <source>
        <strain evidence="2 3">NPDC007147</strain>
    </source>
</reference>
<protein>
    <recommendedName>
        <fullName evidence="4">Peptidase S8/S53 domain-containing protein</fullName>
    </recommendedName>
</protein>
<dbReference type="EMBL" id="JBIAFJ010000047">
    <property type="protein sequence ID" value="MFE9174151.1"/>
    <property type="molecule type" value="Genomic_DNA"/>
</dbReference>
<organism evidence="2 3">
    <name type="scientific">Streptomyces kebangsaanensis</name>
    <dbReference type="NCBI Taxonomy" id="864058"/>
    <lineage>
        <taxon>Bacteria</taxon>
        <taxon>Bacillati</taxon>
        <taxon>Actinomycetota</taxon>
        <taxon>Actinomycetes</taxon>
        <taxon>Kitasatosporales</taxon>
        <taxon>Streptomycetaceae</taxon>
        <taxon>Streptomyces</taxon>
    </lineage>
</organism>
<accession>A0ABW6L242</accession>
<dbReference type="RefSeq" id="WP_388353675.1">
    <property type="nucleotide sequence ID" value="NZ_JBIAFJ010000047.1"/>
</dbReference>
<dbReference type="Proteomes" id="UP001601197">
    <property type="component" value="Unassembled WGS sequence"/>
</dbReference>
<evidence type="ECO:0000313" key="3">
    <source>
        <dbReference type="Proteomes" id="UP001601197"/>
    </source>
</evidence>
<keyword evidence="3" id="KW-1185">Reference proteome</keyword>
<feature type="region of interest" description="Disordered" evidence="1">
    <location>
        <begin position="1"/>
        <end position="52"/>
    </location>
</feature>
<name>A0ABW6L242_9ACTN</name>
<dbReference type="InterPro" id="IPR036852">
    <property type="entry name" value="Peptidase_S8/S53_dom_sf"/>
</dbReference>
<evidence type="ECO:0008006" key="4">
    <source>
        <dbReference type="Google" id="ProtNLM"/>
    </source>
</evidence>
<evidence type="ECO:0000256" key="1">
    <source>
        <dbReference type="SAM" id="MobiDB-lite"/>
    </source>
</evidence>
<gene>
    <name evidence="2" type="ORF">ACFYNZ_32715</name>
</gene>
<dbReference type="Gene3D" id="3.40.50.200">
    <property type="entry name" value="Peptidase S8/S53 domain"/>
    <property type="match status" value="1"/>
</dbReference>
<feature type="region of interest" description="Disordered" evidence="1">
    <location>
        <begin position="170"/>
        <end position="189"/>
    </location>
</feature>
<comment type="caution">
    <text evidence="2">The sequence shown here is derived from an EMBL/GenBank/DDBJ whole genome shotgun (WGS) entry which is preliminary data.</text>
</comment>
<sequence>MSAARAANLEAGGEAPTTFTKRVDAVPRDLDPSAGNPKRVSTQTTDRAPLSGGGVVFSEAHALYEHDELPATDYPPAIAVKAAVDSGAKTIGFTIGNQYVTGTQLVGDVAFDHAVKKGVLVIPGVGDNAEEGNKPQFPAAYRHVAGVSAADGTGTVSKSSRSAALVWSAPASASSQPAENASGGETSAVGGGGFAVLRARRAG</sequence>
<evidence type="ECO:0000313" key="2">
    <source>
        <dbReference type="EMBL" id="MFE9174151.1"/>
    </source>
</evidence>
<feature type="compositionally biased region" description="Low complexity" evidence="1">
    <location>
        <begin position="170"/>
        <end position="188"/>
    </location>
</feature>